<organism evidence="1">
    <name type="scientific">Cupriavidus taiwanensis</name>
    <dbReference type="NCBI Taxonomy" id="164546"/>
    <lineage>
        <taxon>Bacteria</taxon>
        <taxon>Pseudomonadati</taxon>
        <taxon>Pseudomonadota</taxon>
        <taxon>Betaproteobacteria</taxon>
        <taxon>Burkholderiales</taxon>
        <taxon>Burkholderiaceae</taxon>
        <taxon>Cupriavidus</taxon>
    </lineage>
</organism>
<reference evidence="1" key="1">
    <citation type="submission" date="2018-01" db="EMBL/GenBank/DDBJ databases">
        <authorList>
            <person name="Clerissi C."/>
        </authorList>
    </citation>
    <scope>NUCLEOTIDE SEQUENCE [LARGE SCALE GENOMIC DNA]</scope>
    <source>
        <strain evidence="1">Cupriavidus taiwanensis STM 6021</strain>
    </source>
</reference>
<protein>
    <submittedName>
        <fullName evidence="1">Uncharacterized protein</fullName>
    </submittedName>
</protein>
<dbReference type="EMBL" id="OGUU01000008">
    <property type="protein sequence ID" value="SPC08824.1"/>
    <property type="molecule type" value="Genomic_DNA"/>
</dbReference>
<proteinExistence type="predicted"/>
<sequence length="74" mass="8428">MRRPAPAWHAGSPLSPASLDACVVSDPRFDPEYDPKRRVDPPTVSHCRASMSHARAPLLIMFRTTEFRRLWRGV</sequence>
<name>A0A7Z7J5J3_9BURK</name>
<accession>A0A7Z7J5J3</accession>
<dbReference type="AlphaFoldDB" id="A0A7Z7J5J3"/>
<comment type="caution">
    <text evidence="1">The sequence shown here is derived from an EMBL/GenBank/DDBJ whole genome shotgun (WGS) entry which is preliminary data.</text>
</comment>
<evidence type="ECO:0000313" key="1">
    <source>
        <dbReference type="EMBL" id="SPC08824.1"/>
    </source>
</evidence>
<dbReference type="Proteomes" id="UP000257139">
    <property type="component" value="Chromosome CBM2594_a"/>
</dbReference>
<gene>
    <name evidence="1" type="ORF">CBM2594_A40147</name>
</gene>